<comment type="caution">
    <text evidence="12">The sequence shown here is derived from an EMBL/GenBank/DDBJ whole genome shotgun (WGS) entry which is preliminary data.</text>
</comment>
<evidence type="ECO:0000259" key="10">
    <source>
        <dbReference type="PROSITE" id="PS50893"/>
    </source>
</evidence>
<comment type="similarity">
    <text evidence="1">Belongs to the ABC transporter superfamily. ABCD family. Peroxisomal fatty acyl CoA transporter (TC 3.A.1.203) subfamily.</text>
</comment>
<evidence type="ECO:0000256" key="1">
    <source>
        <dbReference type="ARBA" id="ARBA00008575"/>
    </source>
</evidence>
<dbReference type="PROSITE" id="PS00211">
    <property type="entry name" value="ABC_TRANSPORTER_1"/>
    <property type="match status" value="1"/>
</dbReference>
<proteinExistence type="inferred from homology"/>
<feature type="signal peptide" evidence="9">
    <location>
        <begin position="1"/>
        <end position="15"/>
    </location>
</feature>
<feature type="chain" id="PRO_5046812053" evidence="9">
    <location>
        <begin position="16"/>
        <end position="697"/>
    </location>
</feature>
<dbReference type="SUPFAM" id="SSF90123">
    <property type="entry name" value="ABC transporter transmembrane region"/>
    <property type="match status" value="1"/>
</dbReference>
<dbReference type="InterPro" id="IPR003439">
    <property type="entry name" value="ABC_transporter-like_ATP-bd"/>
</dbReference>
<feature type="transmembrane region" description="Helical" evidence="8">
    <location>
        <begin position="155"/>
        <end position="180"/>
    </location>
</feature>
<dbReference type="InterPro" id="IPR003593">
    <property type="entry name" value="AAA+_ATPase"/>
</dbReference>
<gene>
    <name evidence="12" type="ORF">SCF082_LOCUS44279</name>
</gene>
<dbReference type="Gene3D" id="1.20.1560.10">
    <property type="entry name" value="ABC transporter type 1, transmembrane domain"/>
    <property type="match status" value="1"/>
</dbReference>
<dbReference type="InterPro" id="IPR011527">
    <property type="entry name" value="ABC1_TM_dom"/>
</dbReference>
<feature type="transmembrane region" description="Helical" evidence="8">
    <location>
        <begin position="403"/>
        <end position="421"/>
    </location>
</feature>
<dbReference type="PANTHER" id="PTHR11384:SF59">
    <property type="entry name" value="LYSOSOMAL COBALAMIN TRANSPORTER ABCD4"/>
    <property type="match status" value="1"/>
</dbReference>
<reference evidence="12 13" key="1">
    <citation type="submission" date="2024-02" db="EMBL/GenBank/DDBJ databases">
        <authorList>
            <person name="Chen Y."/>
            <person name="Shah S."/>
            <person name="Dougan E. K."/>
            <person name="Thang M."/>
            <person name="Chan C."/>
        </authorList>
    </citation>
    <scope>NUCLEOTIDE SEQUENCE [LARGE SCALE GENOMIC DNA]</scope>
</reference>
<evidence type="ECO:0000256" key="2">
    <source>
        <dbReference type="ARBA" id="ARBA00022448"/>
    </source>
</evidence>
<accession>A0ABP0R4R3</accession>
<evidence type="ECO:0000256" key="6">
    <source>
        <dbReference type="ARBA" id="ARBA00022989"/>
    </source>
</evidence>
<dbReference type="GO" id="GO:0005524">
    <property type="term" value="F:ATP binding"/>
    <property type="evidence" value="ECO:0007669"/>
    <property type="project" value="UniProtKB-KW"/>
</dbReference>
<dbReference type="Pfam" id="PF00005">
    <property type="entry name" value="ABC_tran"/>
    <property type="match status" value="1"/>
</dbReference>
<feature type="domain" description="ABC transporter" evidence="10">
    <location>
        <begin position="482"/>
        <end position="697"/>
    </location>
</feature>
<evidence type="ECO:0000259" key="11">
    <source>
        <dbReference type="PROSITE" id="PS50929"/>
    </source>
</evidence>
<sequence length="697" mass="78288">MALGWICFHVLLVQSVKIHLPQNDSTGLAATNLTVHLRQEPKPLSSLRSSLLLSPSNVTGTQEEGASAKQNVDTGSFGFDLTKMSLKRFEPYMWLVAAASLLFAVLFELMHRHLAQIDLTLQPDYGAEHHEQKISQLFAGIWPLARPFFLETRSAWGYVTSIAVIGGVNLFLGMVLMVWHKEFWDSIEQKNISRFFPLLLDVAFLACARMVLSTYSDYIGMMLSIRWRQSMTQWLVSLWLQDKSFYSLQLENGKAPDNPDQRIQEDVRIFVEQSMVLGTGLTIAASQLLSRLPLLLLLSPTYAFGQFYCPGWLLYVSLLYSGLGTFLAHEVGKRLIVINFGLQKYEASFRYDVVQIRDHAEAIALYGSEAVEESRLNGRFEWIARVWWMLMSKTKQLNFFQSFYYQTSAIFPYLLLAPSYFKGQITLGSLFMLFDALGTVKGGFDWFLGSYATLTSYRATVDRLTNFVEALQAKPMGEVKRLQVGDAVAAEVSKFQVSLPTGRKLWCNAELQVLCGEFVLLSAPEGMGKSCFFRAMAGIWPHAEGDVFLPEDVLFVPQKSYIPQGSLKQALTYPSCASRFSDEEVNGALQALNLTVLEGRSLKEEADWALLLSGGEQQRLAMARVLLRQPQVLLLDEATSAVSAETALEIFALLRRPGTLPKNAAVITVSHDVELLRAVHDSHYVYDQETSTWAVAR</sequence>
<evidence type="ECO:0000256" key="8">
    <source>
        <dbReference type="SAM" id="Phobius"/>
    </source>
</evidence>
<dbReference type="PROSITE" id="PS50893">
    <property type="entry name" value="ABC_TRANSPORTER_2"/>
    <property type="match status" value="1"/>
</dbReference>
<evidence type="ECO:0000313" key="12">
    <source>
        <dbReference type="EMBL" id="CAK9094181.1"/>
    </source>
</evidence>
<feature type="domain" description="ABC transmembrane type-1" evidence="11">
    <location>
        <begin position="163"/>
        <end position="456"/>
    </location>
</feature>
<feature type="transmembrane region" description="Helical" evidence="8">
    <location>
        <begin position="310"/>
        <end position="328"/>
    </location>
</feature>
<evidence type="ECO:0000256" key="7">
    <source>
        <dbReference type="ARBA" id="ARBA00023136"/>
    </source>
</evidence>
<dbReference type="PROSITE" id="PS50929">
    <property type="entry name" value="ABC_TM1F"/>
    <property type="match status" value="1"/>
</dbReference>
<feature type="transmembrane region" description="Helical" evidence="8">
    <location>
        <begin position="92"/>
        <end position="110"/>
    </location>
</feature>
<dbReference type="EMBL" id="CAXAMM010040585">
    <property type="protein sequence ID" value="CAK9094181.1"/>
    <property type="molecule type" value="Genomic_DNA"/>
</dbReference>
<dbReference type="SUPFAM" id="SSF52540">
    <property type="entry name" value="P-loop containing nucleoside triphosphate hydrolases"/>
    <property type="match status" value="1"/>
</dbReference>
<name>A0ABP0R4R3_9DINO</name>
<dbReference type="InterPro" id="IPR050835">
    <property type="entry name" value="ABC_transporter_sub-D"/>
</dbReference>
<dbReference type="Proteomes" id="UP001642464">
    <property type="component" value="Unassembled WGS sequence"/>
</dbReference>
<evidence type="ECO:0000256" key="3">
    <source>
        <dbReference type="ARBA" id="ARBA00022692"/>
    </source>
</evidence>
<keyword evidence="3 8" id="KW-0812">Transmembrane</keyword>
<keyword evidence="2" id="KW-0813">Transport</keyword>
<dbReference type="PANTHER" id="PTHR11384">
    <property type="entry name" value="ATP-BINDING CASSETTE, SUB-FAMILY D MEMBER"/>
    <property type="match status" value="1"/>
</dbReference>
<dbReference type="InterPro" id="IPR027417">
    <property type="entry name" value="P-loop_NTPase"/>
</dbReference>
<keyword evidence="9" id="KW-0732">Signal</keyword>
<keyword evidence="13" id="KW-1185">Reference proteome</keyword>
<evidence type="ECO:0000256" key="9">
    <source>
        <dbReference type="SAM" id="SignalP"/>
    </source>
</evidence>
<keyword evidence="7 8" id="KW-0472">Membrane</keyword>
<dbReference type="SMART" id="SM00382">
    <property type="entry name" value="AAA"/>
    <property type="match status" value="1"/>
</dbReference>
<keyword evidence="4" id="KW-0547">Nucleotide-binding</keyword>
<feature type="transmembrane region" description="Helical" evidence="8">
    <location>
        <begin position="192"/>
        <end position="212"/>
    </location>
</feature>
<dbReference type="InterPro" id="IPR017871">
    <property type="entry name" value="ABC_transporter-like_CS"/>
</dbReference>
<evidence type="ECO:0000256" key="4">
    <source>
        <dbReference type="ARBA" id="ARBA00022741"/>
    </source>
</evidence>
<dbReference type="Pfam" id="PF06472">
    <property type="entry name" value="ABC_membrane_2"/>
    <property type="match status" value="1"/>
</dbReference>
<keyword evidence="6 8" id="KW-1133">Transmembrane helix</keyword>
<evidence type="ECO:0000256" key="5">
    <source>
        <dbReference type="ARBA" id="ARBA00022840"/>
    </source>
</evidence>
<organism evidence="12 13">
    <name type="scientific">Durusdinium trenchii</name>
    <dbReference type="NCBI Taxonomy" id="1381693"/>
    <lineage>
        <taxon>Eukaryota</taxon>
        <taxon>Sar</taxon>
        <taxon>Alveolata</taxon>
        <taxon>Dinophyceae</taxon>
        <taxon>Suessiales</taxon>
        <taxon>Symbiodiniaceae</taxon>
        <taxon>Durusdinium</taxon>
    </lineage>
</organism>
<protein>
    <submittedName>
        <fullName evidence="12">Uncharacterized ABC transporter ATP-binding protein HI_0036</fullName>
    </submittedName>
</protein>
<dbReference type="InterPro" id="IPR036640">
    <property type="entry name" value="ABC1_TM_sf"/>
</dbReference>
<dbReference type="Gene3D" id="3.40.50.300">
    <property type="entry name" value="P-loop containing nucleotide triphosphate hydrolases"/>
    <property type="match status" value="1"/>
</dbReference>
<evidence type="ECO:0000313" key="13">
    <source>
        <dbReference type="Proteomes" id="UP001642464"/>
    </source>
</evidence>
<keyword evidence="5 12" id="KW-0067">ATP-binding</keyword>